<feature type="signal peptide" evidence="1">
    <location>
        <begin position="1"/>
        <end position="21"/>
    </location>
</feature>
<keyword evidence="1" id="KW-0732">Signal</keyword>
<reference evidence="2" key="1">
    <citation type="submission" date="2018-02" db="EMBL/GenBank/DDBJ databases">
        <title>Rhizophora mucronata_Transcriptome.</title>
        <authorList>
            <person name="Meera S.P."/>
            <person name="Sreeshan A."/>
            <person name="Augustine A."/>
        </authorList>
    </citation>
    <scope>NUCLEOTIDE SEQUENCE</scope>
    <source>
        <tissue evidence="2">Leaf</tissue>
    </source>
</reference>
<dbReference type="AlphaFoldDB" id="A0A2P2LZS0"/>
<protein>
    <submittedName>
        <fullName evidence="2">DNA binding protein</fullName>
    </submittedName>
</protein>
<evidence type="ECO:0000256" key="1">
    <source>
        <dbReference type="SAM" id="SignalP"/>
    </source>
</evidence>
<accession>A0A2P2LZS0</accession>
<dbReference type="EMBL" id="GGEC01042974">
    <property type="protein sequence ID" value="MBX23458.1"/>
    <property type="molecule type" value="Transcribed_RNA"/>
</dbReference>
<organism evidence="2">
    <name type="scientific">Rhizophora mucronata</name>
    <name type="common">Asiatic mangrove</name>
    <dbReference type="NCBI Taxonomy" id="61149"/>
    <lineage>
        <taxon>Eukaryota</taxon>
        <taxon>Viridiplantae</taxon>
        <taxon>Streptophyta</taxon>
        <taxon>Embryophyta</taxon>
        <taxon>Tracheophyta</taxon>
        <taxon>Spermatophyta</taxon>
        <taxon>Magnoliopsida</taxon>
        <taxon>eudicotyledons</taxon>
        <taxon>Gunneridae</taxon>
        <taxon>Pentapetalae</taxon>
        <taxon>rosids</taxon>
        <taxon>fabids</taxon>
        <taxon>Malpighiales</taxon>
        <taxon>Rhizophoraceae</taxon>
        <taxon>Rhizophora</taxon>
    </lineage>
</organism>
<sequence length="54" mass="6262">MRFQHLSFSFVLIRCLLLLDACHLIGTLTFTKSIKPLPTVVNKALFWRPSPLNY</sequence>
<evidence type="ECO:0000313" key="2">
    <source>
        <dbReference type="EMBL" id="MBX23458.1"/>
    </source>
</evidence>
<proteinExistence type="predicted"/>
<feature type="chain" id="PRO_5015194971" evidence="1">
    <location>
        <begin position="22"/>
        <end position="54"/>
    </location>
</feature>
<name>A0A2P2LZS0_RHIMU</name>